<keyword evidence="5" id="KW-1185">Reference proteome</keyword>
<comment type="caution">
    <text evidence="4">The sequence shown here is derived from an EMBL/GenBank/DDBJ whole genome shotgun (WGS) entry which is preliminary data.</text>
</comment>
<dbReference type="PANTHER" id="PTHR46248:SF19">
    <property type="entry name" value="TERNARY COMPLEX FACTOR MIP1, LEUCINE-ZIPPER-RELATED"/>
    <property type="match status" value="1"/>
</dbReference>
<dbReference type="AlphaFoldDB" id="A0AAN9JYB5"/>
<feature type="domain" description="Ternary complex factor MIP1 leucine-zipper" evidence="3">
    <location>
        <begin position="57"/>
        <end position="132"/>
    </location>
</feature>
<evidence type="ECO:0000259" key="3">
    <source>
        <dbReference type="Pfam" id="PF14389"/>
    </source>
</evidence>
<keyword evidence="1" id="KW-0175">Coiled coil</keyword>
<gene>
    <name evidence="4" type="ORF">VNO77_40818</name>
</gene>
<reference evidence="4 5" key="1">
    <citation type="submission" date="2024-01" db="EMBL/GenBank/DDBJ databases">
        <title>The genomes of 5 underutilized Papilionoideae crops provide insights into root nodulation and disease resistanc.</title>
        <authorList>
            <person name="Jiang F."/>
        </authorList>
    </citation>
    <scope>NUCLEOTIDE SEQUENCE [LARGE SCALE GENOMIC DNA]</scope>
    <source>
        <strain evidence="4">LVBAO_FW01</strain>
        <tissue evidence="4">Leaves</tissue>
    </source>
</reference>
<sequence length="151" mass="17332">MRNKKFCPSGFSSSCTQKSKLVLQICFITEFAKSMETRGRKGTMAAQKSVKNGRGSNRERKKALIQDVDKLKRKLRHEENFHRALERAFTRPLGALPCLPHLPSHTLELVAEVAVLEEEVVRLEEQVVEFQTRSISGSCLHFLQEECRKFE</sequence>
<dbReference type="Pfam" id="PF14389">
    <property type="entry name" value="Lzipper-MIP1"/>
    <property type="match status" value="1"/>
</dbReference>
<dbReference type="Proteomes" id="UP001367508">
    <property type="component" value="Unassembled WGS sequence"/>
</dbReference>
<name>A0AAN9JYB5_CANGL</name>
<feature type="region of interest" description="Disordered" evidence="2">
    <location>
        <begin position="39"/>
        <end position="59"/>
    </location>
</feature>
<proteinExistence type="predicted"/>
<dbReference type="EMBL" id="JAYMYQ010000010">
    <property type="protein sequence ID" value="KAK7307605.1"/>
    <property type="molecule type" value="Genomic_DNA"/>
</dbReference>
<accession>A0AAN9JYB5</accession>
<dbReference type="InterPro" id="IPR025757">
    <property type="entry name" value="MIP1_Leuzipper"/>
</dbReference>
<evidence type="ECO:0000256" key="1">
    <source>
        <dbReference type="SAM" id="Coils"/>
    </source>
</evidence>
<feature type="coiled-coil region" evidence="1">
    <location>
        <begin position="68"/>
        <end position="133"/>
    </location>
</feature>
<evidence type="ECO:0000256" key="2">
    <source>
        <dbReference type="SAM" id="MobiDB-lite"/>
    </source>
</evidence>
<protein>
    <recommendedName>
        <fullName evidence="3">Ternary complex factor MIP1 leucine-zipper domain-containing protein</fullName>
    </recommendedName>
</protein>
<organism evidence="4 5">
    <name type="scientific">Canavalia gladiata</name>
    <name type="common">Sword bean</name>
    <name type="synonym">Dolichos gladiatus</name>
    <dbReference type="NCBI Taxonomy" id="3824"/>
    <lineage>
        <taxon>Eukaryota</taxon>
        <taxon>Viridiplantae</taxon>
        <taxon>Streptophyta</taxon>
        <taxon>Embryophyta</taxon>
        <taxon>Tracheophyta</taxon>
        <taxon>Spermatophyta</taxon>
        <taxon>Magnoliopsida</taxon>
        <taxon>eudicotyledons</taxon>
        <taxon>Gunneridae</taxon>
        <taxon>Pentapetalae</taxon>
        <taxon>rosids</taxon>
        <taxon>fabids</taxon>
        <taxon>Fabales</taxon>
        <taxon>Fabaceae</taxon>
        <taxon>Papilionoideae</taxon>
        <taxon>50 kb inversion clade</taxon>
        <taxon>NPAAA clade</taxon>
        <taxon>indigoferoid/millettioid clade</taxon>
        <taxon>Phaseoleae</taxon>
        <taxon>Canavalia</taxon>
    </lineage>
</organism>
<evidence type="ECO:0000313" key="4">
    <source>
        <dbReference type="EMBL" id="KAK7307605.1"/>
    </source>
</evidence>
<dbReference type="PANTHER" id="PTHR46248">
    <property type="entry name" value="EXPRESSED PROTEIN"/>
    <property type="match status" value="1"/>
</dbReference>
<evidence type="ECO:0000313" key="5">
    <source>
        <dbReference type="Proteomes" id="UP001367508"/>
    </source>
</evidence>